<evidence type="ECO:0000313" key="3">
    <source>
        <dbReference type="Proteomes" id="UP001106592"/>
    </source>
</evidence>
<evidence type="ECO:0000256" key="1">
    <source>
        <dbReference type="SAM" id="Phobius"/>
    </source>
</evidence>
<dbReference type="InterPro" id="IPR018895">
    <property type="entry name" value="DUF2474"/>
</dbReference>
<evidence type="ECO:0000313" key="2">
    <source>
        <dbReference type="EMBL" id="MBV6288016.1"/>
    </source>
</evidence>
<protein>
    <submittedName>
        <fullName evidence="2">DUF2474 domain-containing protein</fullName>
    </submittedName>
</protein>
<reference evidence="2" key="2">
    <citation type="journal article" date="2023" name="Plant Pathol.">
        <title>Dismantling and reorganizing Pseudomonas marginalis sensu#lato.</title>
        <authorList>
            <person name="Sawada H."/>
            <person name="Fujikawa T."/>
            <person name="Satou M."/>
        </authorList>
    </citation>
    <scope>NUCLEOTIDE SEQUENCE</scope>
    <source>
        <strain evidence="2">MAFF 301350</strain>
    </source>
</reference>
<keyword evidence="1" id="KW-0812">Transmembrane</keyword>
<name>A0A9Q2XJ76_9PSED</name>
<dbReference type="EMBL" id="JAHTBI010000046">
    <property type="protein sequence ID" value="MBV6288016.1"/>
    <property type="molecule type" value="Genomic_DNA"/>
</dbReference>
<reference evidence="2" key="1">
    <citation type="journal article" date="2022" name="Int. J. Syst. Evol. Microbiol.">
        <title>Pseudomonas aegrilactucae sp. nov. and Pseudomonas morbosilactucae sp. nov., pathogens causing bacterial rot of lettuce in Japan.</title>
        <authorList>
            <person name="Sawada H."/>
            <person name="Fujikawa T."/>
            <person name="Satou M."/>
        </authorList>
    </citation>
    <scope>NUCLEOTIDE SEQUENCE</scope>
    <source>
        <strain evidence="2">MAFF 301350</strain>
    </source>
</reference>
<dbReference type="RefSeq" id="WP_217976037.1">
    <property type="nucleotide sequence ID" value="NZ_JAHTBI010000046.1"/>
</dbReference>
<sequence>MTGKDTVEQDKKPLLQRLGWLVLIWTASVASLAIVAWLMRLFMSAAGLSTH</sequence>
<dbReference type="Proteomes" id="UP001106592">
    <property type="component" value="Unassembled WGS sequence"/>
</dbReference>
<keyword evidence="1" id="KW-1133">Transmembrane helix</keyword>
<feature type="transmembrane region" description="Helical" evidence="1">
    <location>
        <begin position="20"/>
        <end position="39"/>
    </location>
</feature>
<keyword evidence="3" id="KW-1185">Reference proteome</keyword>
<gene>
    <name evidence="2" type="ORF">KUO17_13420</name>
</gene>
<comment type="caution">
    <text evidence="2">The sequence shown here is derived from an EMBL/GenBank/DDBJ whole genome shotgun (WGS) entry which is preliminary data.</text>
</comment>
<dbReference type="AlphaFoldDB" id="A0A9Q2XJ76"/>
<organism evidence="2 3">
    <name type="scientific">Pseudomonas aegrilactucae</name>
    <dbReference type="NCBI Taxonomy" id="2854028"/>
    <lineage>
        <taxon>Bacteria</taxon>
        <taxon>Pseudomonadati</taxon>
        <taxon>Pseudomonadota</taxon>
        <taxon>Gammaproteobacteria</taxon>
        <taxon>Pseudomonadales</taxon>
        <taxon>Pseudomonadaceae</taxon>
        <taxon>Pseudomonas</taxon>
    </lineage>
</organism>
<accession>A0A9Q2XJ76</accession>
<keyword evidence="1" id="KW-0472">Membrane</keyword>
<dbReference type="Pfam" id="PF10617">
    <property type="entry name" value="DUF2474"/>
    <property type="match status" value="1"/>
</dbReference>
<proteinExistence type="predicted"/>